<dbReference type="InterPro" id="IPR040477">
    <property type="entry name" value="KDM4-like_Tudor"/>
</dbReference>
<evidence type="ECO:0000313" key="23">
    <source>
        <dbReference type="Proteomes" id="UP001054837"/>
    </source>
</evidence>
<dbReference type="PROSITE" id="PS51805">
    <property type="entry name" value="EPHD"/>
    <property type="match status" value="1"/>
</dbReference>
<evidence type="ECO:0000313" key="22">
    <source>
        <dbReference type="EMBL" id="GIY26948.1"/>
    </source>
</evidence>
<dbReference type="InterPro" id="IPR003347">
    <property type="entry name" value="JmjC_dom"/>
</dbReference>
<comment type="subcellular location">
    <subcellularLocation>
        <location evidence="2">Nucleus</location>
    </subcellularLocation>
</comment>
<dbReference type="SMART" id="SM00545">
    <property type="entry name" value="JmjN"/>
    <property type="match status" value="1"/>
</dbReference>
<dbReference type="GO" id="GO:0000785">
    <property type="term" value="C:chromatin"/>
    <property type="evidence" value="ECO:0007669"/>
    <property type="project" value="TreeGrafter"/>
</dbReference>
<evidence type="ECO:0000256" key="6">
    <source>
        <dbReference type="ARBA" id="ARBA00022737"/>
    </source>
</evidence>
<proteinExistence type="inferred from homology"/>
<feature type="compositionally biased region" description="Basic residues" evidence="18">
    <location>
        <begin position="703"/>
        <end position="717"/>
    </location>
</feature>
<dbReference type="GO" id="GO:0048512">
    <property type="term" value="P:circadian behavior"/>
    <property type="evidence" value="ECO:0007669"/>
    <property type="project" value="UniProtKB-ARBA"/>
</dbReference>
<feature type="compositionally biased region" description="Acidic residues" evidence="18">
    <location>
        <begin position="443"/>
        <end position="454"/>
    </location>
</feature>
<dbReference type="GO" id="GO:0005634">
    <property type="term" value="C:nucleus"/>
    <property type="evidence" value="ECO:0007669"/>
    <property type="project" value="UniProtKB-SubCell"/>
</dbReference>
<evidence type="ECO:0000256" key="11">
    <source>
        <dbReference type="ARBA" id="ARBA00023002"/>
    </source>
</evidence>
<dbReference type="GO" id="GO:0008270">
    <property type="term" value="F:zinc ion binding"/>
    <property type="evidence" value="ECO:0007669"/>
    <property type="project" value="UniProtKB-KW"/>
</dbReference>
<evidence type="ECO:0000256" key="8">
    <source>
        <dbReference type="ARBA" id="ARBA00022833"/>
    </source>
</evidence>
<keyword evidence="7" id="KW-0863">Zinc-finger</keyword>
<organism evidence="22 23">
    <name type="scientific">Caerostris darwini</name>
    <dbReference type="NCBI Taxonomy" id="1538125"/>
    <lineage>
        <taxon>Eukaryota</taxon>
        <taxon>Metazoa</taxon>
        <taxon>Ecdysozoa</taxon>
        <taxon>Arthropoda</taxon>
        <taxon>Chelicerata</taxon>
        <taxon>Arachnida</taxon>
        <taxon>Araneae</taxon>
        <taxon>Araneomorphae</taxon>
        <taxon>Entelegynae</taxon>
        <taxon>Araneoidea</taxon>
        <taxon>Araneidae</taxon>
        <taxon>Caerostris</taxon>
    </lineage>
</organism>
<dbReference type="SUPFAM" id="SSF63748">
    <property type="entry name" value="Tudor/PWWP/MBT"/>
    <property type="match status" value="2"/>
</dbReference>
<dbReference type="InterPro" id="IPR001965">
    <property type="entry name" value="Znf_PHD"/>
</dbReference>
<comment type="caution">
    <text evidence="22">The sequence shown here is derived from an EMBL/GenBank/DDBJ whole genome shotgun (WGS) entry which is preliminary data.</text>
</comment>
<evidence type="ECO:0000256" key="14">
    <source>
        <dbReference type="ARBA" id="ARBA00023163"/>
    </source>
</evidence>
<dbReference type="CDD" id="cd20391">
    <property type="entry name" value="Tudor_JMJD2_rpt1"/>
    <property type="match status" value="1"/>
</dbReference>
<dbReference type="GO" id="GO:0140681">
    <property type="term" value="F:histone H3K36me2/H3K36me3 demethylase activity"/>
    <property type="evidence" value="ECO:0007669"/>
    <property type="project" value="UniProtKB-ARBA"/>
</dbReference>
<dbReference type="SMART" id="SM00558">
    <property type="entry name" value="JmjC"/>
    <property type="match status" value="1"/>
</dbReference>
<dbReference type="PANTHER" id="PTHR10694:SF129">
    <property type="entry name" value="LYSINE-SPECIFIC DEMETHYLASE 4B-RELATED"/>
    <property type="match status" value="1"/>
</dbReference>
<comment type="similarity">
    <text evidence="3">Belongs to the JHDM3 histone demethylase family.</text>
</comment>
<dbReference type="SMART" id="SM00333">
    <property type="entry name" value="TUDOR"/>
    <property type="match status" value="2"/>
</dbReference>
<keyword evidence="11" id="KW-0560">Oxidoreductase</keyword>
<evidence type="ECO:0000256" key="3">
    <source>
        <dbReference type="ARBA" id="ARBA00009711"/>
    </source>
</evidence>
<dbReference type="Pfam" id="PF02375">
    <property type="entry name" value="JmjN"/>
    <property type="match status" value="1"/>
</dbReference>
<dbReference type="InterPro" id="IPR011011">
    <property type="entry name" value="Znf_FYVE_PHD"/>
</dbReference>
<keyword evidence="5" id="KW-0479">Metal-binding</keyword>
<evidence type="ECO:0000256" key="10">
    <source>
        <dbReference type="ARBA" id="ARBA00022964"/>
    </source>
</evidence>
<dbReference type="PROSITE" id="PS51183">
    <property type="entry name" value="JMJN"/>
    <property type="match status" value="1"/>
</dbReference>
<dbReference type="Gene3D" id="3.30.40.10">
    <property type="entry name" value="Zinc/RING finger domain, C3HC4 (zinc finger)"/>
    <property type="match status" value="1"/>
</dbReference>
<evidence type="ECO:0000256" key="1">
    <source>
        <dbReference type="ARBA" id="ARBA00001954"/>
    </source>
</evidence>
<gene>
    <name evidence="22" type="primary">Kdm4c</name>
    <name evidence="22" type="ORF">CDAR_411851</name>
</gene>
<dbReference type="GO" id="GO:0140684">
    <property type="term" value="F:histone H3K9me2/H3K9me3 demethylase activity"/>
    <property type="evidence" value="ECO:0007669"/>
    <property type="project" value="UniProtKB-EC"/>
</dbReference>
<keyword evidence="8" id="KW-0862">Zinc</keyword>
<dbReference type="SUPFAM" id="SSF57903">
    <property type="entry name" value="FYVE/PHD zinc finger"/>
    <property type="match status" value="1"/>
</dbReference>
<dbReference type="Gene3D" id="2.30.30.140">
    <property type="match status" value="1"/>
</dbReference>
<feature type="compositionally biased region" description="Basic residues" evidence="18">
    <location>
        <begin position="411"/>
        <end position="420"/>
    </location>
</feature>
<keyword evidence="14" id="KW-0804">Transcription</keyword>
<dbReference type="AlphaFoldDB" id="A0AAV4RX83"/>
<dbReference type="InterPro" id="IPR019787">
    <property type="entry name" value="Znf_PHD-finger"/>
</dbReference>
<evidence type="ECO:0000259" key="21">
    <source>
        <dbReference type="PROSITE" id="PS51805"/>
    </source>
</evidence>
<evidence type="ECO:0000259" key="19">
    <source>
        <dbReference type="PROSITE" id="PS51183"/>
    </source>
</evidence>
<evidence type="ECO:0000256" key="18">
    <source>
        <dbReference type="SAM" id="MobiDB-lite"/>
    </source>
</evidence>
<keyword evidence="13" id="KW-0805">Transcription regulation</keyword>
<dbReference type="Pfam" id="PF13832">
    <property type="entry name" value="zf-HC5HC2H_2"/>
    <property type="match status" value="1"/>
</dbReference>
<feature type="region of interest" description="Disordered" evidence="18">
    <location>
        <begin position="364"/>
        <end position="389"/>
    </location>
</feature>
<evidence type="ECO:0000256" key="13">
    <source>
        <dbReference type="ARBA" id="ARBA00023015"/>
    </source>
</evidence>
<dbReference type="PANTHER" id="PTHR10694">
    <property type="entry name" value="LYSINE-SPECIFIC DEMETHYLASE"/>
    <property type="match status" value="1"/>
</dbReference>
<evidence type="ECO:0000256" key="5">
    <source>
        <dbReference type="ARBA" id="ARBA00022723"/>
    </source>
</evidence>
<comment type="function">
    <text evidence="17">Probable histone demethylase that specifically demethylates 'Lys-9' and 'Lys-36' residues of histone H3, thereby playing a central role in histone code. Demethylation of Lys residue generates formaldehyde and succinate.</text>
</comment>
<dbReference type="PROSITE" id="PS51184">
    <property type="entry name" value="JMJC"/>
    <property type="match status" value="1"/>
</dbReference>
<evidence type="ECO:0000256" key="12">
    <source>
        <dbReference type="ARBA" id="ARBA00023004"/>
    </source>
</evidence>
<evidence type="ECO:0000256" key="16">
    <source>
        <dbReference type="ARBA" id="ARBA00049349"/>
    </source>
</evidence>
<evidence type="ECO:0000256" key="17">
    <source>
        <dbReference type="ARBA" id="ARBA00053408"/>
    </source>
</evidence>
<accession>A0AAV4RX83</accession>
<dbReference type="Gene3D" id="2.60.120.650">
    <property type="entry name" value="Cupin"/>
    <property type="match status" value="1"/>
</dbReference>
<dbReference type="CDD" id="cd20392">
    <property type="entry name" value="Tudor_JMJD2_rpt2"/>
    <property type="match status" value="1"/>
</dbReference>
<feature type="compositionally biased region" description="Basic and acidic residues" evidence="18">
    <location>
        <begin position="427"/>
        <end position="442"/>
    </location>
</feature>
<dbReference type="Proteomes" id="UP001054837">
    <property type="component" value="Unassembled WGS sequence"/>
</dbReference>
<dbReference type="EMBL" id="BPLQ01006995">
    <property type="protein sequence ID" value="GIY26948.1"/>
    <property type="molecule type" value="Genomic_DNA"/>
</dbReference>
<evidence type="ECO:0000256" key="15">
    <source>
        <dbReference type="ARBA" id="ARBA00023242"/>
    </source>
</evidence>
<feature type="region of interest" description="Disordered" evidence="18">
    <location>
        <begin position="411"/>
        <end position="454"/>
    </location>
</feature>
<comment type="catalytic activity">
    <reaction evidence="16">
        <text>N(6),N(6),N(6)-trimethyl-L-lysyl(9)-[histone H3] + 2 2-oxoglutarate + 2 O2 = N(6)-methyl-L-lysyl(9)-[histone H3] + 2 formaldehyde + 2 succinate + 2 CO2</text>
        <dbReference type="Rhea" id="RHEA:60200"/>
        <dbReference type="Rhea" id="RHEA-COMP:15538"/>
        <dbReference type="Rhea" id="RHEA-COMP:15542"/>
        <dbReference type="ChEBI" id="CHEBI:15379"/>
        <dbReference type="ChEBI" id="CHEBI:16526"/>
        <dbReference type="ChEBI" id="CHEBI:16810"/>
        <dbReference type="ChEBI" id="CHEBI:16842"/>
        <dbReference type="ChEBI" id="CHEBI:30031"/>
        <dbReference type="ChEBI" id="CHEBI:61929"/>
        <dbReference type="ChEBI" id="CHEBI:61961"/>
        <dbReference type="EC" id="1.14.11.66"/>
    </reaction>
</comment>
<feature type="compositionally biased region" description="Basic residues" evidence="18">
    <location>
        <begin position="368"/>
        <end position="385"/>
    </location>
</feature>
<feature type="domain" description="JmjN" evidence="19">
    <location>
        <begin position="10"/>
        <end position="52"/>
    </location>
</feature>
<dbReference type="InterPro" id="IPR034732">
    <property type="entry name" value="EPHD"/>
</dbReference>
<name>A0AAV4RX83_9ARAC</name>
<dbReference type="Gene3D" id="3.10.330.70">
    <property type="match status" value="1"/>
</dbReference>
<evidence type="ECO:0000256" key="2">
    <source>
        <dbReference type="ARBA" id="ARBA00004123"/>
    </source>
</evidence>
<evidence type="ECO:0000256" key="4">
    <source>
        <dbReference type="ARBA" id="ARBA00012900"/>
    </source>
</evidence>
<feature type="compositionally biased region" description="Polar residues" evidence="18">
    <location>
        <begin position="721"/>
        <end position="737"/>
    </location>
</feature>
<dbReference type="GO" id="GO:0010468">
    <property type="term" value="P:regulation of gene expression"/>
    <property type="evidence" value="ECO:0007669"/>
    <property type="project" value="TreeGrafter"/>
</dbReference>
<keyword evidence="12" id="KW-0408">Iron</keyword>
<evidence type="ECO:0000256" key="9">
    <source>
        <dbReference type="ARBA" id="ARBA00022853"/>
    </source>
</evidence>
<keyword evidence="23" id="KW-1185">Reference proteome</keyword>
<keyword evidence="10" id="KW-0223">Dioxygenase</keyword>
<keyword evidence="15" id="KW-0539">Nucleus</keyword>
<dbReference type="EC" id="1.14.11.66" evidence="4"/>
<dbReference type="FunFam" id="2.60.120.650:FF:000048">
    <property type="entry name" value="Lysine-specific demethylase 4A"/>
    <property type="match status" value="1"/>
</dbReference>
<dbReference type="InterPro" id="IPR013083">
    <property type="entry name" value="Znf_RING/FYVE/PHD"/>
</dbReference>
<evidence type="ECO:0000256" key="7">
    <source>
        <dbReference type="ARBA" id="ARBA00022771"/>
    </source>
</evidence>
<keyword evidence="6" id="KW-0677">Repeat</keyword>
<evidence type="ECO:0000259" key="20">
    <source>
        <dbReference type="PROSITE" id="PS51184"/>
    </source>
</evidence>
<dbReference type="SMART" id="SM00249">
    <property type="entry name" value="PHD"/>
    <property type="match status" value="2"/>
</dbReference>
<dbReference type="Pfam" id="PF18104">
    <property type="entry name" value="Tudor_2"/>
    <property type="match status" value="2"/>
</dbReference>
<keyword evidence="9" id="KW-0156">Chromatin regulator</keyword>
<comment type="cofactor">
    <cofactor evidence="1">
        <name>Fe(2+)</name>
        <dbReference type="ChEBI" id="CHEBI:29033"/>
    </cofactor>
</comment>
<feature type="domain" description="PHD-type" evidence="21">
    <location>
        <begin position="869"/>
        <end position="984"/>
    </location>
</feature>
<dbReference type="Pfam" id="PF13831">
    <property type="entry name" value="PHD_2"/>
    <property type="match status" value="1"/>
</dbReference>
<dbReference type="InterPro" id="IPR003349">
    <property type="entry name" value="JmjN"/>
</dbReference>
<feature type="region of interest" description="Disordered" evidence="18">
    <location>
        <begin position="661"/>
        <end position="737"/>
    </location>
</feature>
<dbReference type="SUPFAM" id="SSF51197">
    <property type="entry name" value="Clavaminate synthase-like"/>
    <property type="match status" value="1"/>
</dbReference>
<sequence length="1149" mass="130874">MSSGGSAPRIQVFRPTMEEFKDFNSYLEFIEMKGAHKAGLAKIIPPEGWKPRKKGYDDINLTIPSPISQVVHGSQGLYTQFNVQSKSLTVKAYEKLANSKKYQTPSHFDYEDLERKYWKNITFNPPIYGADVSGSLYDDDVNEFNIQHLNTILDLVKNDYKIQIEGVNTAYLYFGMWKTTFAWHTEDMDLYSINYLHFGAPKSWYVVPPEHGRRLERLAAGFFHDSRQECNAFLRHKMTIISPSVLKQFSIPFQKITQEPGEFMITFPFGYHSGFNHGFNCAESTNFAMPRWVEYGKRAALCSCRKDGVKISMDVFVRNFQPDRYELWRAGKDIGSHPEDPSRHYAAPPPIIKVAQNKNTKGTLISQKTKRHPVSKIGKTKRNLRSSKVNEWGSDEDTELYDVNDAMISKKPKTTKKKSRQSNFSIEEGRSNDVEDEQRSENNEDMQVDNEDLQEDVKDELVTCMETKDSIEEVINNDKCGDLKSCADSELVSNTSSNKPKSEGEINEGKLTLDSFDNLGNVMDNPPELKPFWLPEMKNVDNNTTTTNNNDKSNCLTIHDHMQLLSSKYPHLSQAINSGTFTVVPVNSIPDESTQNISVHLENNSVSPDTKFKDVSPTLFSSHQPLVSQTWRCETTNKGLKIKIVQPKINESIVEYPNSDPAIHIEKNPHSQIIDNYPVSTSTTAKESSSKNDESQKPNQTKKSPHKQIKRKKNRGRKNSDQSTSNGSGSKVQRADSSLESWAHPLIDLWQHQPRNFEKEIEFNRKLASIPPHCAVCVLFTPMYNKTNFPPEPSNVPSYSSVRMPAYCYGNSLNKECILDTNSLLRPDGTAPLLICSVCKICVHASCYGISLLPVGPWTCTRCTKQAIEAECCLCVLRGGALKPTNDDRWAHIICAVLIPDTFCENVLQKQPINVTQVTPPRQRLKCKYCLKTSQSKASKGACVQCQCGKCYLPYHVTCGYMAGVIFETNDWPKPIHMICTRHASARRKPPKRELTSVSVGEKVIAKHKNKRYYWGNVKKKYNQEYYSILFEDNSISTNTLPEDIVDRSTTTHGAPEMNEKVKVKWTDDKIYNGIFKGSQSCELYIIEFDDGSVLHQERKQIYAADEELPKEVQTKISHSSDRRMFDFEAETEGKRVRISNYKYNYFEM</sequence>
<dbReference type="InterPro" id="IPR002999">
    <property type="entry name" value="Tudor"/>
</dbReference>
<feature type="domain" description="JmjC" evidence="20">
    <location>
        <begin position="132"/>
        <end position="304"/>
    </location>
</feature>
<protein>
    <recommendedName>
        <fullName evidence="4">[histone H3]-trimethyl-L-lysine(9) demethylase</fullName>
        <ecNumber evidence="4">1.14.11.66</ecNumber>
    </recommendedName>
</protein>
<dbReference type="Pfam" id="PF02373">
    <property type="entry name" value="JmjC"/>
    <property type="match status" value="1"/>
</dbReference>
<reference evidence="22 23" key="1">
    <citation type="submission" date="2021-06" db="EMBL/GenBank/DDBJ databases">
        <title>Caerostris darwini draft genome.</title>
        <authorList>
            <person name="Kono N."/>
            <person name="Arakawa K."/>
        </authorList>
    </citation>
    <scope>NUCLEOTIDE SEQUENCE [LARGE SCALE GENOMIC DNA]</scope>
</reference>